<evidence type="ECO:0000313" key="1">
    <source>
        <dbReference type="EMBL" id="KAK9802726.1"/>
    </source>
</evidence>
<name>A0AAW1P285_9CHLO</name>
<organism evidence="1 2">
    <name type="scientific">Symbiochloris irregularis</name>
    <dbReference type="NCBI Taxonomy" id="706552"/>
    <lineage>
        <taxon>Eukaryota</taxon>
        <taxon>Viridiplantae</taxon>
        <taxon>Chlorophyta</taxon>
        <taxon>core chlorophytes</taxon>
        <taxon>Trebouxiophyceae</taxon>
        <taxon>Trebouxiales</taxon>
        <taxon>Trebouxiaceae</taxon>
        <taxon>Symbiochloris</taxon>
    </lineage>
</organism>
<reference evidence="1 2" key="1">
    <citation type="journal article" date="2024" name="Nat. Commun.">
        <title>Phylogenomics reveals the evolutionary origins of lichenization in chlorophyte algae.</title>
        <authorList>
            <person name="Puginier C."/>
            <person name="Libourel C."/>
            <person name="Otte J."/>
            <person name="Skaloud P."/>
            <person name="Haon M."/>
            <person name="Grisel S."/>
            <person name="Petersen M."/>
            <person name="Berrin J.G."/>
            <person name="Delaux P.M."/>
            <person name="Dal Grande F."/>
            <person name="Keller J."/>
        </authorList>
    </citation>
    <scope>NUCLEOTIDE SEQUENCE [LARGE SCALE GENOMIC DNA]</scope>
    <source>
        <strain evidence="1 2">SAG 2036</strain>
    </source>
</reference>
<gene>
    <name evidence="1" type="ORF">WJX73_001897</name>
</gene>
<comment type="caution">
    <text evidence="1">The sequence shown here is derived from an EMBL/GenBank/DDBJ whole genome shotgun (WGS) entry which is preliminary data.</text>
</comment>
<dbReference type="Proteomes" id="UP001465755">
    <property type="component" value="Unassembled WGS sequence"/>
</dbReference>
<evidence type="ECO:0000313" key="2">
    <source>
        <dbReference type="Proteomes" id="UP001465755"/>
    </source>
</evidence>
<dbReference type="AlphaFoldDB" id="A0AAW1P285"/>
<keyword evidence="2" id="KW-1185">Reference proteome</keyword>
<protein>
    <submittedName>
        <fullName evidence="1">Uncharacterized protein</fullName>
    </submittedName>
</protein>
<proteinExistence type="predicted"/>
<sequence length="95" mass="10455">MSDSQFLCRGFALQVRAAPVCSLQKFAPCQPVVSRSGAASRSFGFRTPAAQPVTLKPAALPLQSHILADLVPRAKRRMMEEMTKREFMAMERMGG</sequence>
<dbReference type="EMBL" id="JALJOQ010000068">
    <property type="protein sequence ID" value="KAK9802726.1"/>
    <property type="molecule type" value="Genomic_DNA"/>
</dbReference>
<accession>A0AAW1P285</accession>